<keyword evidence="14" id="KW-0547">Nucleotide-binding</keyword>
<keyword evidence="7" id="KW-0418">Kinase</keyword>
<dbReference type="PANTHER" id="PTHR45436">
    <property type="entry name" value="SENSOR HISTIDINE KINASE YKOH"/>
    <property type="match status" value="1"/>
</dbReference>
<dbReference type="SUPFAM" id="SSF158472">
    <property type="entry name" value="HAMP domain-like"/>
    <property type="match status" value="1"/>
</dbReference>
<dbReference type="Pfam" id="PF02518">
    <property type="entry name" value="HATPase_c"/>
    <property type="match status" value="1"/>
</dbReference>
<dbReference type="Gene3D" id="6.10.340.10">
    <property type="match status" value="1"/>
</dbReference>
<reference evidence="14 15" key="1">
    <citation type="journal article" date="2023" name="Virus Evol.">
        <title>Computational host range prediction-The good, the bad, and the ugly.</title>
        <authorList>
            <person name="Howell A.A."/>
            <person name="Versoza C.J."/>
            <person name="Pfeifer S.P."/>
        </authorList>
    </citation>
    <scope>NUCLEOTIDE SEQUENCE [LARGE SCALE GENOMIC DNA]</scope>
    <source>
        <strain evidence="14 15">1610/1b</strain>
    </source>
</reference>
<dbReference type="SUPFAM" id="SSF47384">
    <property type="entry name" value="Homodimeric domain of signal transducing histidine kinase"/>
    <property type="match status" value="1"/>
</dbReference>
<dbReference type="GO" id="GO:0005524">
    <property type="term" value="F:ATP binding"/>
    <property type="evidence" value="ECO:0007669"/>
    <property type="project" value="UniProtKB-KW"/>
</dbReference>
<dbReference type="Proteomes" id="UP001479933">
    <property type="component" value="Chromosome"/>
</dbReference>
<evidence type="ECO:0000256" key="4">
    <source>
        <dbReference type="ARBA" id="ARBA00022553"/>
    </source>
</evidence>
<dbReference type="RefSeq" id="WP_239588881.1">
    <property type="nucleotide sequence ID" value="NZ_CP136137.1"/>
</dbReference>
<keyword evidence="6 11" id="KW-0812">Transmembrane</keyword>
<keyword evidence="5" id="KW-0808">Transferase</keyword>
<evidence type="ECO:0000256" key="9">
    <source>
        <dbReference type="ARBA" id="ARBA00023012"/>
    </source>
</evidence>
<feature type="domain" description="Histidine kinase" evidence="12">
    <location>
        <begin position="236"/>
        <end position="445"/>
    </location>
</feature>
<evidence type="ECO:0000259" key="12">
    <source>
        <dbReference type="PROSITE" id="PS50109"/>
    </source>
</evidence>
<feature type="transmembrane region" description="Helical" evidence="11">
    <location>
        <begin position="147"/>
        <end position="174"/>
    </location>
</feature>
<keyword evidence="14" id="KW-0067">ATP-binding</keyword>
<dbReference type="Gene3D" id="3.30.565.10">
    <property type="entry name" value="Histidine kinase-like ATPase, C-terminal domain"/>
    <property type="match status" value="1"/>
</dbReference>
<dbReference type="SUPFAM" id="SSF55874">
    <property type="entry name" value="ATPase domain of HSP90 chaperone/DNA topoisomerase II/histidine kinase"/>
    <property type="match status" value="1"/>
</dbReference>
<evidence type="ECO:0000256" key="2">
    <source>
        <dbReference type="ARBA" id="ARBA00004236"/>
    </source>
</evidence>
<dbReference type="InterPro" id="IPR003661">
    <property type="entry name" value="HisK_dim/P_dom"/>
</dbReference>
<evidence type="ECO:0000256" key="6">
    <source>
        <dbReference type="ARBA" id="ARBA00022692"/>
    </source>
</evidence>
<organism evidence="14 15">
    <name type="scientific">Gordonia hydrophobica</name>
    <dbReference type="NCBI Taxonomy" id="40516"/>
    <lineage>
        <taxon>Bacteria</taxon>
        <taxon>Bacillati</taxon>
        <taxon>Actinomycetota</taxon>
        <taxon>Actinomycetes</taxon>
        <taxon>Mycobacteriales</taxon>
        <taxon>Gordoniaceae</taxon>
        <taxon>Gordonia</taxon>
    </lineage>
</organism>
<keyword evidence="4" id="KW-0597">Phosphoprotein</keyword>
<evidence type="ECO:0000256" key="11">
    <source>
        <dbReference type="SAM" id="Phobius"/>
    </source>
</evidence>
<feature type="transmembrane region" description="Helical" evidence="11">
    <location>
        <begin position="7"/>
        <end position="28"/>
    </location>
</feature>
<dbReference type="PROSITE" id="PS50885">
    <property type="entry name" value="HAMP"/>
    <property type="match status" value="1"/>
</dbReference>
<evidence type="ECO:0000256" key="7">
    <source>
        <dbReference type="ARBA" id="ARBA00022777"/>
    </source>
</evidence>
<comment type="subcellular location">
    <subcellularLocation>
        <location evidence="2">Cell membrane</location>
    </subcellularLocation>
</comment>
<keyword evidence="9" id="KW-0902">Two-component regulatory system</keyword>
<evidence type="ECO:0000256" key="8">
    <source>
        <dbReference type="ARBA" id="ARBA00022989"/>
    </source>
</evidence>
<keyword evidence="8 11" id="KW-1133">Transmembrane helix</keyword>
<dbReference type="CDD" id="cd06225">
    <property type="entry name" value="HAMP"/>
    <property type="match status" value="1"/>
</dbReference>
<keyword evidence="10 11" id="KW-0472">Membrane</keyword>
<dbReference type="InterPro" id="IPR003594">
    <property type="entry name" value="HATPase_dom"/>
</dbReference>
<dbReference type="PRINTS" id="PR00344">
    <property type="entry name" value="BCTRLSENSOR"/>
</dbReference>
<dbReference type="Gene3D" id="1.10.287.130">
    <property type="match status" value="1"/>
</dbReference>
<dbReference type="EMBL" id="CP136137">
    <property type="protein sequence ID" value="WYY08505.1"/>
    <property type="molecule type" value="Genomic_DNA"/>
</dbReference>
<dbReference type="InterPro" id="IPR050428">
    <property type="entry name" value="TCS_sensor_his_kinase"/>
</dbReference>
<proteinExistence type="predicted"/>
<dbReference type="PROSITE" id="PS50109">
    <property type="entry name" value="HIS_KIN"/>
    <property type="match status" value="1"/>
</dbReference>
<dbReference type="InterPro" id="IPR004358">
    <property type="entry name" value="Sig_transdc_His_kin-like_C"/>
</dbReference>
<feature type="domain" description="HAMP" evidence="13">
    <location>
        <begin position="175"/>
        <end position="228"/>
    </location>
</feature>
<dbReference type="Pfam" id="PF00672">
    <property type="entry name" value="HAMP"/>
    <property type="match status" value="1"/>
</dbReference>
<dbReference type="CDD" id="cd00082">
    <property type="entry name" value="HisKA"/>
    <property type="match status" value="1"/>
</dbReference>
<evidence type="ECO:0000259" key="13">
    <source>
        <dbReference type="PROSITE" id="PS50885"/>
    </source>
</evidence>
<dbReference type="SMART" id="SM00304">
    <property type="entry name" value="HAMP"/>
    <property type="match status" value="1"/>
</dbReference>
<dbReference type="SMART" id="SM00388">
    <property type="entry name" value="HisKA"/>
    <property type="match status" value="1"/>
</dbReference>
<accession>A0ABZ2U467</accession>
<evidence type="ECO:0000256" key="1">
    <source>
        <dbReference type="ARBA" id="ARBA00000085"/>
    </source>
</evidence>
<dbReference type="PANTHER" id="PTHR45436:SF5">
    <property type="entry name" value="SENSOR HISTIDINE KINASE TRCS"/>
    <property type="match status" value="1"/>
</dbReference>
<dbReference type="InterPro" id="IPR003660">
    <property type="entry name" value="HAMP_dom"/>
</dbReference>
<dbReference type="EC" id="2.7.13.3" evidence="3"/>
<sequence length="451" mass="47379">MRSRLTLLATALVTIALVIAGAVLILVLHTVLLNKADDANSARVSTIAEALAERGPSELDDSLFSTDQNVDLVQVVDASGQVVRSSRARPGGPLGAPLQPGRRVEIDGAQSAPSDAEYRATRVGVRAADGTALTVEAGTAEAGINTLVLLVAALCAAVFPLIVAAMATLTYFFVGRALRPVEQIRRRVSEISAADLADLVPVPGTRDEIELLARTMNAMLTRLKTAQTTQRQFVGDASHELNSPLTSIYGLLDLADHTGEPIDVETVRTLLLPEAARMRTLVADLALLARGDEGAAPVRHERVDLEALVTAEADLVTATRAVSVHCTTVPAFVDGDAARLARAIRNLTDNAARYAASRLTITMASTAESVTVAVSDDGPGVSAADRERVFDRFVRLDDARDRAAGGSGLGLAIVAEIVNAHSGLVGVDAAPDGGARFWFSLPLARSDSRRP</sequence>
<evidence type="ECO:0000256" key="5">
    <source>
        <dbReference type="ARBA" id="ARBA00022679"/>
    </source>
</evidence>
<dbReference type="InterPro" id="IPR005467">
    <property type="entry name" value="His_kinase_dom"/>
</dbReference>
<evidence type="ECO:0000313" key="15">
    <source>
        <dbReference type="Proteomes" id="UP001479933"/>
    </source>
</evidence>
<comment type="catalytic activity">
    <reaction evidence="1">
        <text>ATP + protein L-histidine = ADP + protein N-phospho-L-histidine.</text>
        <dbReference type="EC" id="2.7.13.3"/>
    </reaction>
</comment>
<gene>
    <name evidence="14" type="ORF">RVF87_05365</name>
</gene>
<name>A0ABZ2U467_9ACTN</name>
<evidence type="ECO:0000313" key="14">
    <source>
        <dbReference type="EMBL" id="WYY08505.1"/>
    </source>
</evidence>
<protein>
    <recommendedName>
        <fullName evidence="3">histidine kinase</fullName>
        <ecNumber evidence="3">2.7.13.3</ecNumber>
    </recommendedName>
</protein>
<dbReference type="InterPro" id="IPR036097">
    <property type="entry name" value="HisK_dim/P_sf"/>
</dbReference>
<evidence type="ECO:0000256" key="3">
    <source>
        <dbReference type="ARBA" id="ARBA00012438"/>
    </source>
</evidence>
<keyword evidence="15" id="KW-1185">Reference proteome</keyword>
<dbReference type="InterPro" id="IPR036890">
    <property type="entry name" value="HATPase_C_sf"/>
</dbReference>
<dbReference type="Pfam" id="PF00512">
    <property type="entry name" value="HisKA"/>
    <property type="match status" value="1"/>
</dbReference>
<dbReference type="SMART" id="SM00387">
    <property type="entry name" value="HATPase_c"/>
    <property type="match status" value="1"/>
</dbReference>
<evidence type="ECO:0000256" key="10">
    <source>
        <dbReference type="ARBA" id="ARBA00023136"/>
    </source>
</evidence>